<comment type="catalytic activity">
    <reaction evidence="1">
        <text>Endotype eliminative cleavage of L-alpha-rhamnopyranosyl-(1-&gt;4)-alpha-D-galactopyranosyluronic acid bonds of rhamnogalacturonan I domains in ramified hairy regions of pectin leaving L-rhamnopyranose at the reducing end and 4-deoxy-4,5-unsaturated D-galactopyranosyluronic acid at the non-reducing end.</text>
        <dbReference type="EC" id="4.2.2.23"/>
    </reaction>
</comment>
<dbReference type="InterPro" id="IPR051850">
    <property type="entry name" value="Polysacch_Lyase_4"/>
</dbReference>
<feature type="signal peptide" evidence="11">
    <location>
        <begin position="1"/>
        <end position="21"/>
    </location>
</feature>
<comment type="subcellular location">
    <subcellularLocation>
        <location evidence="2">Secreted</location>
    </subcellularLocation>
</comment>
<organism evidence="14 15">
    <name type="scientific">Aspergillus japonicus CBS 114.51</name>
    <dbReference type="NCBI Taxonomy" id="1448312"/>
    <lineage>
        <taxon>Eukaryota</taxon>
        <taxon>Fungi</taxon>
        <taxon>Dikarya</taxon>
        <taxon>Ascomycota</taxon>
        <taxon>Pezizomycotina</taxon>
        <taxon>Eurotiomycetes</taxon>
        <taxon>Eurotiomycetidae</taxon>
        <taxon>Eurotiales</taxon>
        <taxon>Aspergillaceae</taxon>
        <taxon>Aspergillus</taxon>
        <taxon>Aspergillus subgen. Circumdati</taxon>
    </lineage>
</organism>
<dbReference type="GeneID" id="37176970"/>
<dbReference type="SUPFAM" id="SSF49452">
    <property type="entry name" value="Starch-binding domain-like"/>
    <property type="match status" value="1"/>
</dbReference>
<reference evidence="14 15" key="1">
    <citation type="submission" date="2018-02" db="EMBL/GenBank/DDBJ databases">
        <title>The genomes of Aspergillus section Nigri reveals drivers in fungal speciation.</title>
        <authorList>
            <consortium name="DOE Joint Genome Institute"/>
            <person name="Vesth T.C."/>
            <person name="Nybo J."/>
            <person name="Theobald S."/>
            <person name="Brandl J."/>
            <person name="Frisvad J.C."/>
            <person name="Nielsen K.F."/>
            <person name="Lyhne E.K."/>
            <person name="Kogle M.E."/>
            <person name="Kuo A."/>
            <person name="Riley R."/>
            <person name="Clum A."/>
            <person name="Nolan M."/>
            <person name="Lipzen A."/>
            <person name="Salamov A."/>
            <person name="Henrissat B."/>
            <person name="Wiebenga A."/>
            <person name="De vries R.P."/>
            <person name="Grigoriev I.V."/>
            <person name="Mortensen U.H."/>
            <person name="Andersen M.R."/>
            <person name="Baker S.E."/>
        </authorList>
    </citation>
    <scope>NUCLEOTIDE SEQUENCE [LARGE SCALE GENOMIC DNA]</scope>
    <source>
        <strain evidence="14 15">CBS 114.51</strain>
    </source>
</reference>
<dbReference type="Pfam" id="PF14683">
    <property type="entry name" value="CBM-like"/>
    <property type="match status" value="1"/>
</dbReference>
<dbReference type="GO" id="GO:0102210">
    <property type="term" value="F:rhamnogalacturonan endolyase activity"/>
    <property type="evidence" value="ECO:0007669"/>
    <property type="project" value="UniProtKB-EC"/>
</dbReference>
<feature type="domain" description="Rhamnogalacturonan lyase" evidence="13">
    <location>
        <begin position="334"/>
        <end position="398"/>
    </location>
</feature>
<dbReference type="InterPro" id="IPR008979">
    <property type="entry name" value="Galactose-bd-like_sf"/>
</dbReference>
<keyword evidence="8" id="KW-0119">Carbohydrate metabolism</keyword>
<dbReference type="GO" id="GO:0005576">
    <property type="term" value="C:extracellular region"/>
    <property type="evidence" value="ECO:0007669"/>
    <property type="project" value="UniProtKB-SubCell"/>
</dbReference>
<evidence type="ECO:0000256" key="6">
    <source>
        <dbReference type="ARBA" id="ARBA00022729"/>
    </source>
</evidence>
<evidence type="ECO:0000256" key="9">
    <source>
        <dbReference type="ARBA" id="ARBA00023316"/>
    </source>
</evidence>
<evidence type="ECO:0000256" key="3">
    <source>
        <dbReference type="ARBA" id="ARBA00010418"/>
    </source>
</evidence>
<proteinExistence type="inferred from homology"/>
<dbReference type="OrthoDB" id="1179585at2759"/>
<dbReference type="PANTHER" id="PTHR32018:SF1">
    <property type="entry name" value="RHAMNOGALACTURONAN ENDOLYASE"/>
    <property type="match status" value="1"/>
</dbReference>
<dbReference type="EMBL" id="KZ824772">
    <property type="protein sequence ID" value="RAH86539.1"/>
    <property type="molecule type" value="Genomic_DNA"/>
</dbReference>
<evidence type="ECO:0000313" key="14">
    <source>
        <dbReference type="EMBL" id="RAH86539.1"/>
    </source>
</evidence>
<dbReference type="Gene3D" id="2.70.98.10">
    <property type="match status" value="1"/>
</dbReference>
<gene>
    <name evidence="14" type="ORF">BO86DRAFT_395170</name>
</gene>
<dbReference type="Gene3D" id="2.60.120.260">
    <property type="entry name" value="Galactose-binding domain-like"/>
    <property type="match status" value="1"/>
</dbReference>
<accession>A0A8T8XGP6</accession>
<dbReference type="GO" id="GO:0071555">
    <property type="term" value="P:cell wall organization"/>
    <property type="evidence" value="ECO:0007669"/>
    <property type="project" value="UniProtKB-KW"/>
</dbReference>
<dbReference type="EC" id="4.2.2.23" evidence="4"/>
<evidence type="ECO:0000256" key="4">
    <source>
        <dbReference type="ARBA" id="ARBA00012437"/>
    </source>
</evidence>
<protein>
    <recommendedName>
        <fullName evidence="4">rhamnogalacturonan endolyase</fullName>
        <ecNumber evidence="4">4.2.2.23</ecNumber>
    </recommendedName>
</protein>
<dbReference type="Proteomes" id="UP000249497">
    <property type="component" value="Unassembled WGS sequence"/>
</dbReference>
<dbReference type="RefSeq" id="XP_025532433.1">
    <property type="nucleotide sequence ID" value="XM_025673278.1"/>
</dbReference>
<keyword evidence="10" id="KW-0624">Polysaccharide degradation</keyword>
<dbReference type="InterPro" id="IPR029411">
    <property type="entry name" value="RG-lyase_III"/>
</dbReference>
<dbReference type="Pfam" id="PF14686">
    <property type="entry name" value="fn3_3"/>
    <property type="match status" value="1"/>
</dbReference>
<evidence type="ECO:0000256" key="11">
    <source>
        <dbReference type="SAM" id="SignalP"/>
    </source>
</evidence>
<dbReference type="Gene3D" id="2.60.40.1120">
    <property type="entry name" value="Carboxypeptidase-like, regulatory domain"/>
    <property type="match status" value="1"/>
</dbReference>
<dbReference type="InterPro" id="IPR029413">
    <property type="entry name" value="RG-lyase_II"/>
</dbReference>
<dbReference type="CDD" id="cd10320">
    <property type="entry name" value="RGL4_N"/>
    <property type="match status" value="1"/>
</dbReference>
<evidence type="ECO:0000259" key="13">
    <source>
        <dbReference type="Pfam" id="PF14686"/>
    </source>
</evidence>
<name>A0A8T8XGP6_ASPJA</name>
<keyword evidence="15" id="KW-1185">Reference proteome</keyword>
<dbReference type="InterPro" id="IPR011013">
    <property type="entry name" value="Gal_mutarotase_sf_dom"/>
</dbReference>
<evidence type="ECO:0000256" key="10">
    <source>
        <dbReference type="ARBA" id="ARBA00023326"/>
    </source>
</evidence>
<evidence type="ECO:0000259" key="12">
    <source>
        <dbReference type="Pfam" id="PF14683"/>
    </source>
</evidence>
<comment type="similarity">
    <text evidence="3">Belongs to the polysaccharide lyase 4 family.</text>
</comment>
<evidence type="ECO:0000313" key="15">
    <source>
        <dbReference type="Proteomes" id="UP000249497"/>
    </source>
</evidence>
<dbReference type="SUPFAM" id="SSF74650">
    <property type="entry name" value="Galactose mutarotase-like"/>
    <property type="match status" value="1"/>
</dbReference>
<keyword evidence="7" id="KW-0456">Lyase</keyword>
<dbReference type="AlphaFoldDB" id="A0A8T8XGP6"/>
<evidence type="ECO:0000256" key="5">
    <source>
        <dbReference type="ARBA" id="ARBA00022525"/>
    </source>
</evidence>
<keyword evidence="5" id="KW-0964">Secreted</keyword>
<feature type="domain" description="Rhamnogalacturonan lyase" evidence="12">
    <location>
        <begin position="418"/>
        <end position="575"/>
    </location>
</feature>
<dbReference type="SUPFAM" id="SSF49785">
    <property type="entry name" value="Galactose-binding domain-like"/>
    <property type="match status" value="1"/>
</dbReference>
<evidence type="ECO:0000256" key="1">
    <source>
        <dbReference type="ARBA" id="ARBA00001324"/>
    </source>
</evidence>
<evidence type="ECO:0000256" key="2">
    <source>
        <dbReference type="ARBA" id="ARBA00004613"/>
    </source>
</evidence>
<keyword evidence="9" id="KW-0961">Cell wall biogenesis/degradation</keyword>
<dbReference type="CDD" id="cd10316">
    <property type="entry name" value="RGL4_M"/>
    <property type="match status" value="1"/>
</dbReference>
<evidence type="ECO:0000256" key="7">
    <source>
        <dbReference type="ARBA" id="ARBA00023239"/>
    </source>
</evidence>
<feature type="chain" id="PRO_5035760527" description="rhamnogalacturonan endolyase" evidence="11">
    <location>
        <begin position="22"/>
        <end position="578"/>
    </location>
</feature>
<dbReference type="InterPro" id="IPR013784">
    <property type="entry name" value="Carb-bd-like_fold"/>
</dbReference>
<dbReference type="InterPro" id="IPR014718">
    <property type="entry name" value="GH-type_carb-bd"/>
</dbReference>
<evidence type="ECO:0000256" key="8">
    <source>
        <dbReference type="ARBA" id="ARBA00023277"/>
    </source>
</evidence>
<sequence>MLKQKIFQCLALTQAVNFALSLTLPTGDDAPFLQINDDGTSVIGNILWNATMTSNGAKPAYYKGKDIVSNASGFYFSFAGQSEDFNWHSPKIVDASTDWIDVQYESNYGNLHWVIDRTTAGAWQYFMNTALPHSLGEFRCLWRLDNGTFTHGHNYIKDEVLPTLAETNEGIVVQDSTNQLPNGTYITKYDWSSFINVPEAGFWGVYGGSFGSWFIHPSKEYINGDHLKQELMVHRENPSGDTVQLNMLHGTHFMDGPRDDPAVNRTWGPWLWYLNDGEASDAATRAAKEVAQWPYDFPSMSINPAYQSRALSVKGRIVLTDDTPAANVSVFLGDNRSDVKTLDQGTNYYYRETTDSSGNFRFTAVRSGTYGLYAWPAQGSPMGYISTNFTANDISVTESSESLDIGVFKWKPQGRDLIWQLGTLDRLANEFKNGDSGYHHGLTDDSPANLTFKIGESKVSDWYYVQSAEGTWTIKFDLNSTSNLDSESILTVSVAGYGDKCYIDITAQGGSVDLGVLEHLQGDPSTYRSSTSNGVSRVYFFTIPAGTFVVGSNTIEFTVTNSNRWRGYMWDSILLEWA</sequence>
<dbReference type="GO" id="GO:0030246">
    <property type="term" value="F:carbohydrate binding"/>
    <property type="evidence" value="ECO:0007669"/>
    <property type="project" value="InterPro"/>
</dbReference>
<dbReference type="PANTHER" id="PTHR32018">
    <property type="entry name" value="RHAMNOGALACTURONATE LYASE FAMILY PROTEIN"/>
    <property type="match status" value="1"/>
</dbReference>
<keyword evidence="6 11" id="KW-0732">Signal</keyword>
<dbReference type="GO" id="GO:0000272">
    <property type="term" value="P:polysaccharide catabolic process"/>
    <property type="evidence" value="ECO:0007669"/>
    <property type="project" value="UniProtKB-KW"/>
</dbReference>